<sequence>MKKKKLILGGLAVVLVAVLLAFVWIKWCSATRIGFLHYQAIELGQIAKANDNGFVKLEEVSLEQLGDLDDYDMVFVNGMGLRLTQEQREQIQKAADKGLPMLTTMSTNPDNNFNTLDSLQTDTLQKYLGEGGYENYRSVLNYVRRYIDQKLLSNPEPKPLVAHAMGVLYHPNLNDKDGEDLEFKTVAEYRQFLQKYKLWKPNAPAVVLTGVMGDPRDLIAKLEESGKVVYPLHNLPKFLQSEAADSISPAAVVNMAHGRLGDAVVDYLTQANIPLFSPLNVSRPVEDWEQDKMGMSGGFLSQSVVTPEIDGALRPFALFAHYKGKDGVPYVAAIPERLETFVETITRYIDLKRKANHDKRVAIYYYKGPGQNALTAAGMEVVPSLYNLLKRLQQEGYNVSGLPASSQILGQMLQAQGAAFGLYAKGAFTNFMRTGKPELINKTQYESWVKQALRPEKYAEVVKANGDFPGAYMSTADGRLGVARLRFGNVVLLPQNAAGKGDNAFKIVHGTDAAPPHTYIASYLWTRFGFKADVLIHFGTHGSLEFTPHKQVALSSLDWPDRLVGPLPHFYIYSIGNVGESLIAKRRSYAGLISYLTPPFLESNTRSIYQSLEEKIKIFNARVADGNKAAIDRASLDVKALAIKLGIQRELELDADMKKPYTEDEILRIDNYAEEIATSKIIGQPYTLGVPYEPQRIQSSIFAMCTDPIAYSLLALDKMRGKADDSTLKHNALFTQRYLNPARALVGRILTNPAAATDALICNVAHITPAELQRAHTIYNVLSAPNDRMAMMMGGGGGGKPNAKMMQAMQAMMKQAQQSATQSSKRPAQSSSARGKQKPSSKAHQMMEKMAKDGGKPDAEAMKAMHEMAAKGEKPSPEALAMMRAMAAKGGKPDPEAMKAMKAMMSGGDAAEAKDASAQHSPASTPTKSQRAKNGKSNRKPQAAAAKVHPMATNKQKSKTATSSQSSSAMMAAMMKASQRPKFTKQEKDFAYAVMEVERTIKNIQRYKQALFDSPQMELNALLNAMSGGYTKPSPGGDPIVNPNTLPTGRNLFGINAENTPSESAWEKGKELAENTISLYRKRHKGEYPRKVSYTLWSGEFIETEGATIAQVLYMLGVEPIRDSFGRVTDLRLIPSRQLGRPRIDVVVQTSGQLRDLAASRLFLINRAVEMAAAAKDEAYTNQVAAGVVEAERTLTKKGVSPKAARAMATRRVFGGVNGGYGTGIQAMVMSSDRWEKRSEIADTYINNMGAFYGDEKEWEAFDQFAFEAALTRTDVVIQPRQSNTWGALSLDHVYEFMGGLNLAVKQVTGKEPDAYLSDYRNHNRMRMQEVKEAIGVESRTTLFNPTYIKEQMKGEASAANGFAELVQNTFGWEVMKPGAIDEEMWTEIYEVYAKDKLNLGLRKYFEDRNPAALEEISAVMLEAARKGMWKANATQVRELAKLHTDLVNKYKPSCSGFVCDNAKLRNYIASKTDAATAKAYKANIDDIRAAKGKDGKVLKKEELTPEEHKRSQWINGALMVGLIIVIFGGLLWIVRRNRKRRQ</sequence>
<organism evidence="4 5">
    <name type="scientific">Alloprevotella tannerae</name>
    <dbReference type="NCBI Taxonomy" id="76122"/>
    <lineage>
        <taxon>Bacteria</taxon>
        <taxon>Pseudomonadati</taxon>
        <taxon>Bacteroidota</taxon>
        <taxon>Bacteroidia</taxon>
        <taxon>Bacteroidales</taxon>
        <taxon>Prevotellaceae</taxon>
        <taxon>Alloprevotella</taxon>
    </lineage>
</organism>
<feature type="transmembrane region" description="Helical" evidence="2">
    <location>
        <begin position="1514"/>
        <end position="1535"/>
    </location>
</feature>
<dbReference type="EMBL" id="JABZGR010000006">
    <property type="protein sequence ID" value="MBF0970091.1"/>
    <property type="molecule type" value="Genomic_DNA"/>
</dbReference>
<gene>
    <name evidence="4" type="ORF">HXK21_03480</name>
</gene>
<dbReference type="Pfam" id="PF02514">
    <property type="entry name" value="CobN-Mg_chel"/>
    <property type="match status" value="1"/>
</dbReference>
<evidence type="ECO:0000256" key="2">
    <source>
        <dbReference type="SAM" id="Phobius"/>
    </source>
</evidence>
<proteinExistence type="predicted"/>
<dbReference type="PANTHER" id="PTHR44119:SF1">
    <property type="entry name" value="MAGNESIUM-CHELATASE SUBUNIT CHLH, CHLOROPLASTIC"/>
    <property type="match status" value="1"/>
</dbReference>
<keyword evidence="2" id="KW-1133">Transmembrane helix</keyword>
<dbReference type="RefSeq" id="WP_303763310.1">
    <property type="nucleotide sequence ID" value="NZ_JABZGR010000006.1"/>
</dbReference>
<dbReference type="Proteomes" id="UP000704068">
    <property type="component" value="Unassembled WGS sequence"/>
</dbReference>
<evidence type="ECO:0000313" key="5">
    <source>
        <dbReference type="Proteomes" id="UP000704068"/>
    </source>
</evidence>
<dbReference type="InterPro" id="IPR003672">
    <property type="entry name" value="CobN/Mg_chltase"/>
</dbReference>
<comment type="caution">
    <text evidence="4">The sequence shown here is derived from an EMBL/GenBank/DDBJ whole genome shotgun (WGS) entry which is preliminary data.</text>
</comment>
<evidence type="ECO:0000256" key="1">
    <source>
        <dbReference type="SAM" id="MobiDB-lite"/>
    </source>
</evidence>
<name>A0A929WZQ7_9BACT</name>
<evidence type="ECO:0000313" key="4">
    <source>
        <dbReference type="EMBL" id="MBF0970091.1"/>
    </source>
</evidence>
<keyword evidence="2" id="KW-0472">Membrane</keyword>
<feature type="compositionally biased region" description="Basic and acidic residues" evidence="1">
    <location>
        <begin position="845"/>
        <end position="856"/>
    </location>
</feature>
<feature type="region of interest" description="Disordered" evidence="1">
    <location>
        <begin position="809"/>
        <end position="856"/>
    </location>
</feature>
<feature type="compositionally biased region" description="Basic residues" evidence="1">
    <location>
        <begin position="930"/>
        <end position="939"/>
    </location>
</feature>
<feature type="compositionally biased region" description="Low complexity" evidence="1">
    <location>
        <begin position="952"/>
        <end position="972"/>
    </location>
</feature>
<feature type="compositionally biased region" description="Low complexity" evidence="1">
    <location>
        <begin position="809"/>
        <end position="825"/>
    </location>
</feature>
<keyword evidence="2" id="KW-0812">Transmembrane</keyword>
<protein>
    <submittedName>
        <fullName evidence="4">Cobaltochelatase subunit CobN</fullName>
    </submittedName>
</protein>
<dbReference type="PANTHER" id="PTHR44119">
    <property type="entry name" value="MAGNESIUM-CHELATASE SUBUNIT CHLH, CHLOROPLASTIC"/>
    <property type="match status" value="1"/>
</dbReference>
<feature type="domain" description="CobN/magnesium chelatase" evidence="3">
    <location>
        <begin position="126"/>
        <end position="1436"/>
    </location>
</feature>
<accession>A0A929WZQ7</accession>
<evidence type="ECO:0000259" key="3">
    <source>
        <dbReference type="Pfam" id="PF02514"/>
    </source>
</evidence>
<feature type="region of interest" description="Disordered" evidence="1">
    <location>
        <begin position="905"/>
        <end position="972"/>
    </location>
</feature>
<feature type="compositionally biased region" description="Polar residues" evidence="1">
    <location>
        <begin position="918"/>
        <end position="929"/>
    </location>
</feature>
<reference evidence="4" key="1">
    <citation type="submission" date="2020-04" db="EMBL/GenBank/DDBJ databases">
        <title>Deep metagenomics examines the oral microbiome during advanced dental caries in children, revealing novel taxa and co-occurrences with host molecules.</title>
        <authorList>
            <person name="Baker J.L."/>
            <person name="Morton J.T."/>
            <person name="Dinis M."/>
            <person name="Alvarez R."/>
            <person name="Tran N.C."/>
            <person name="Knight R."/>
            <person name="Edlund A."/>
        </authorList>
    </citation>
    <scope>NUCLEOTIDE SEQUENCE</scope>
    <source>
        <strain evidence="4">JCVI_34_bin.1</strain>
    </source>
</reference>